<keyword evidence="3" id="KW-1185">Reference proteome</keyword>
<feature type="compositionally biased region" description="Pro residues" evidence="1">
    <location>
        <begin position="30"/>
        <end position="53"/>
    </location>
</feature>
<feature type="region of interest" description="Disordered" evidence="1">
    <location>
        <begin position="1"/>
        <end position="150"/>
    </location>
</feature>
<accession>A0AAV9TAQ6</accession>
<reference evidence="2 3" key="1">
    <citation type="submission" date="2023-04" db="EMBL/GenBank/DDBJ databases">
        <title>Colletotrichum tabacum stain YC1 causing leaf anthracnose on Nicotiana tabacum(L.) cv.</title>
        <authorList>
            <person name="Ji Z."/>
            <person name="Wang M."/>
            <person name="Zhang J."/>
            <person name="Wang N."/>
            <person name="Zhou Z."/>
        </authorList>
    </citation>
    <scope>NUCLEOTIDE SEQUENCE [LARGE SCALE GENOMIC DNA]</scope>
    <source>
        <strain evidence="2 3">YC1</strain>
    </source>
</reference>
<feature type="compositionally biased region" description="Basic and acidic residues" evidence="1">
    <location>
        <begin position="119"/>
        <end position="150"/>
    </location>
</feature>
<feature type="compositionally biased region" description="Polar residues" evidence="1">
    <location>
        <begin position="15"/>
        <end position="27"/>
    </location>
</feature>
<dbReference type="Proteomes" id="UP001327957">
    <property type="component" value="Unassembled WGS sequence"/>
</dbReference>
<comment type="caution">
    <text evidence="2">The sequence shown here is derived from an EMBL/GenBank/DDBJ whole genome shotgun (WGS) entry which is preliminary data.</text>
</comment>
<feature type="compositionally biased region" description="Polar residues" evidence="1">
    <location>
        <begin position="349"/>
        <end position="359"/>
    </location>
</feature>
<feature type="compositionally biased region" description="Polar residues" evidence="1">
    <location>
        <begin position="179"/>
        <end position="188"/>
    </location>
</feature>
<feature type="compositionally biased region" description="Polar residues" evidence="1">
    <location>
        <begin position="402"/>
        <end position="417"/>
    </location>
</feature>
<feature type="compositionally biased region" description="Acidic residues" evidence="1">
    <location>
        <begin position="487"/>
        <end position="504"/>
    </location>
</feature>
<feature type="compositionally biased region" description="Basic and acidic residues" evidence="1">
    <location>
        <begin position="523"/>
        <end position="537"/>
    </location>
</feature>
<feature type="compositionally biased region" description="Low complexity" evidence="1">
    <location>
        <begin position="54"/>
        <end position="70"/>
    </location>
</feature>
<feature type="region of interest" description="Disordered" evidence="1">
    <location>
        <begin position="178"/>
        <end position="208"/>
    </location>
</feature>
<proteinExistence type="predicted"/>
<evidence type="ECO:0000313" key="3">
    <source>
        <dbReference type="Proteomes" id="UP001327957"/>
    </source>
</evidence>
<dbReference type="AlphaFoldDB" id="A0AAV9TAQ6"/>
<name>A0AAV9TAQ6_9PEZI</name>
<evidence type="ECO:0000313" key="2">
    <source>
        <dbReference type="EMBL" id="KAK6217126.1"/>
    </source>
</evidence>
<protein>
    <submittedName>
        <fullName evidence="2">Uncharacterized protein</fullName>
    </submittedName>
</protein>
<feature type="compositionally biased region" description="Basic and acidic residues" evidence="1">
    <location>
        <begin position="267"/>
        <end position="277"/>
    </location>
</feature>
<evidence type="ECO:0000256" key="1">
    <source>
        <dbReference type="SAM" id="MobiDB-lite"/>
    </source>
</evidence>
<feature type="region of interest" description="Disordered" evidence="1">
    <location>
        <begin position="243"/>
        <end position="545"/>
    </location>
</feature>
<feature type="compositionally biased region" description="Low complexity" evidence="1">
    <location>
        <begin position="437"/>
        <end position="448"/>
    </location>
</feature>
<dbReference type="EMBL" id="JASAOK010000039">
    <property type="protein sequence ID" value="KAK6217126.1"/>
    <property type="molecule type" value="Genomic_DNA"/>
</dbReference>
<gene>
    <name evidence="2" type="ORF">QIS74_07240</name>
</gene>
<organism evidence="2 3">
    <name type="scientific">Colletotrichum tabaci</name>
    <dbReference type="NCBI Taxonomy" id="1209068"/>
    <lineage>
        <taxon>Eukaryota</taxon>
        <taxon>Fungi</taxon>
        <taxon>Dikarya</taxon>
        <taxon>Ascomycota</taxon>
        <taxon>Pezizomycotina</taxon>
        <taxon>Sordariomycetes</taxon>
        <taxon>Hypocreomycetidae</taxon>
        <taxon>Glomerellales</taxon>
        <taxon>Glomerellaceae</taxon>
        <taxon>Colletotrichum</taxon>
        <taxon>Colletotrichum destructivum species complex</taxon>
    </lineage>
</organism>
<sequence length="545" mass="60840">MAHENPFAPIPVPWNDQQARPFNNNTLPPTYGPQPAWPPAPEYAPPYPGPFSPVAPATPYAYPAPRTQPYGRYMPTQHPPDPPRESGPASPFRPRRPRPPPGEVPSQQDEVNRLRRRVRDMEMEGHRERDLRQASRERDQAERQKWEMDVKVDQLRRDIERSFKSDIRDAVNDIRREIQTSLSESQSEPGRAPSRMDSSRRGYVGSARSVHGDRDVWVERDGEHQDVLMQEIAKFIEGKRILQPQDSTSGAAFRAGTQAGRGSARGSRIDPELRSEVETIIYDILGGSDPGQRHYRRPSSRSFNRGTASDDYDPRTEASGYPRNRYHDTHDGGVNPALANRFGVRRSPVQVTFDQNDYTIPSAAPSQPADERPWVGAPPRSRRPRRRGEDVAGPSDPRTYGASLQQQSLPTQASNLRTRPGIHAPDPRHWAGGGNGEAASSAGATAMAYQDRMNNSGVRQGEQGNPARPLGRRGEHVPAAAAAAATYEDEDAGEFFTDDDESDNGEVFPKRDATYPEFPAGHPDLRHQLPRVPDPRPHLRRAGIQ</sequence>